<evidence type="ECO:0000256" key="3">
    <source>
        <dbReference type="ARBA" id="ARBA00022475"/>
    </source>
</evidence>
<dbReference type="AlphaFoldDB" id="A0A7C2CMA4"/>
<dbReference type="Pfam" id="PF00482">
    <property type="entry name" value="T2SSF"/>
    <property type="match status" value="2"/>
</dbReference>
<keyword evidence="4" id="KW-0997">Cell inner membrane</keyword>
<evidence type="ECO:0000313" key="10">
    <source>
        <dbReference type="EMBL" id="HGK23017.1"/>
    </source>
</evidence>
<dbReference type="InterPro" id="IPR003004">
    <property type="entry name" value="GspF/PilC"/>
</dbReference>
<name>A0A7C2CMA4_DICTH</name>
<evidence type="ECO:0000256" key="6">
    <source>
        <dbReference type="ARBA" id="ARBA00022989"/>
    </source>
</evidence>
<evidence type="ECO:0000256" key="7">
    <source>
        <dbReference type="ARBA" id="ARBA00023136"/>
    </source>
</evidence>
<dbReference type="EMBL" id="DTDV01000005">
    <property type="protein sequence ID" value="HGK23017.1"/>
    <property type="molecule type" value="Genomic_DNA"/>
</dbReference>
<dbReference type="PANTHER" id="PTHR30012:SF0">
    <property type="entry name" value="TYPE II SECRETION SYSTEM PROTEIN F-RELATED"/>
    <property type="match status" value="1"/>
</dbReference>
<keyword evidence="5 8" id="KW-0812">Transmembrane</keyword>
<comment type="subcellular location">
    <subcellularLocation>
        <location evidence="1">Cell inner membrane</location>
        <topology evidence="1">Multi-pass membrane protein</topology>
    </subcellularLocation>
</comment>
<dbReference type="FunFam" id="1.20.81.30:FF:000001">
    <property type="entry name" value="Type II secretion system protein F"/>
    <property type="match status" value="1"/>
</dbReference>
<dbReference type="PANTHER" id="PTHR30012">
    <property type="entry name" value="GENERAL SECRETION PATHWAY PROTEIN"/>
    <property type="match status" value="1"/>
</dbReference>
<sequence>MPSFRYVAKDLQGKIYKGILEASSEREVRKLLKAKKLYVVSVKKESDLWKTLTYKKKVTLPELVLFTSQFATLLRSGIILTECLSTLATQTDNAYFRDVLFDVRKNVDAGLSLSEALSRYPNVFPKIFISLVRAGEVTGSLDVMLDKLSKYFDLQHELREKIKSATTYPLIVTIAAIIVVIFMLTFVIPTFQRVYARTNVPLPLPTRITISLGNFIKNNILIILILISLFIVGVRQSLKNKKVKRWWDEYKLKIPKIGKLWRQILLARFTSTFYVLITGGILITQSLEILEDVIGNLYFSEHLRKMLSGVLEGRNLSDMMDEEVFTPLLKQMIVVGERSGRLDTMLEEYTRFAEREIDIGTKRITSMIEPALTIFLGVVVFFIVISMYLPMFNMVRLFRR</sequence>
<dbReference type="GO" id="GO:0005886">
    <property type="term" value="C:plasma membrane"/>
    <property type="evidence" value="ECO:0007669"/>
    <property type="project" value="UniProtKB-SubCell"/>
</dbReference>
<evidence type="ECO:0000256" key="8">
    <source>
        <dbReference type="SAM" id="Phobius"/>
    </source>
</evidence>
<dbReference type="PRINTS" id="PR00812">
    <property type="entry name" value="BCTERIALGSPF"/>
</dbReference>
<proteinExistence type="inferred from homology"/>
<dbReference type="InterPro" id="IPR042094">
    <property type="entry name" value="T2SS_GspF_sf"/>
</dbReference>
<evidence type="ECO:0000256" key="2">
    <source>
        <dbReference type="ARBA" id="ARBA00005745"/>
    </source>
</evidence>
<evidence type="ECO:0000256" key="1">
    <source>
        <dbReference type="ARBA" id="ARBA00004429"/>
    </source>
</evidence>
<reference evidence="10" key="1">
    <citation type="journal article" date="2020" name="mSystems">
        <title>Genome- and Community-Level Interaction Insights into Carbon Utilization and Element Cycling Functions of Hydrothermarchaeota in Hydrothermal Sediment.</title>
        <authorList>
            <person name="Zhou Z."/>
            <person name="Liu Y."/>
            <person name="Xu W."/>
            <person name="Pan J."/>
            <person name="Luo Z.H."/>
            <person name="Li M."/>
        </authorList>
    </citation>
    <scope>NUCLEOTIDE SEQUENCE [LARGE SCALE GENOMIC DNA]</scope>
    <source>
        <strain evidence="10">SpSt-70</strain>
    </source>
</reference>
<dbReference type="InterPro" id="IPR018076">
    <property type="entry name" value="T2SS_GspF_dom"/>
</dbReference>
<evidence type="ECO:0000256" key="4">
    <source>
        <dbReference type="ARBA" id="ARBA00022519"/>
    </source>
</evidence>
<protein>
    <submittedName>
        <fullName evidence="10">Type II secretion system F family protein</fullName>
    </submittedName>
</protein>
<dbReference type="RefSeq" id="WP_149123113.1">
    <property type="nucleotide sequence ID" value="NZ_VTFL01000005.1"/>
</dbReference>
<organism evidence="10">
    <name type="scientific">Dictyoglomus thermophilum</name>
    <dbReference type="NCBI Taxonomy" id="14"/>
    <lineage>
        <taxon>Bacteria</taxon>
        <taxon>Pseudomonadati</taxon>
        <taxon>Dictyoglomota</taxon>
        <taxon>Dictyoglomia</taxon>
        <taxon>Dictyoglomales</taxon>
        <taxon>Dictyoglomaceae</taxon>
        <taxon>Dictyoglomus</taxon>
    </lineage>
</organism>
<keyword evidence="6 8" id="KW-1133">Transmembrane helix</keyword>
<comment type="similarity">
    <text evidence="2">Belongs to the GSP F family.</text>
</comment>
<feature type="transmembrane region" description="Helical" evidence="8">
    <location>
        <begin position="208"/>
        <end position="234"/>
    </location>
</feature>
<feature type="transmembrane region" description="Helical" evidence="8">
    <location>
        <begin position="371"/>
        <end position="391"/>
    </location>
</feature>
<feature type="domain" description="Type II secretion system protein GspF" evidence="9">
    <location>
        <begin position="269"/>
        <end position="390"/>
    </location>
</feature>
<keyword evidence="7 8" id="KW-0472">Membrane</keyword>
<gene>
    <name evidence="10" type="ORF">ENU78_00975</name>
</gene>
<accession>A0A7C2CMA4</accession>
<dbReference type="Gene3D" id="1.20.81.30">
    <property type="entry name" value="Type II secretion system (T2SS), domain F"/>
    <property type="match status" value="2"/>
</dbReference>
<comment type="caution">
    <text evidence="10">The sequence shown here is derived from an EMBL/GenBank/DDBJ whole genome shotgun (WGS) entry which is preliminary data.</text>
</comment>
<evidence type="ECO:0000256" key="5">
    <source>
        <dbReference type="ARBA" id="ARBA00022692"/>
    </source>
</evidence>
<feature type="domain" description="Type II secretion system protein GspF" evidence="9">
    <location>
        <begin position="66"/>
        <end position="189"/>
    </location>
</feature>
<feature type="transmembrane region" description="Helical" evidence="8">
    <location>
        <begin position="265"/>
        <end position="283"/>
    </location>
</feature>
<keyword evidence="3" id="KW-1003">Cell membrane</keyword>
<feature type="transmembrane region" description="Helical" evidence="8">
    <location>
        <begin position="168"/>
        <end position="188"/>
    </location>
</feature>
<evidence type="ECO:0000259" key="9">
    <source>
        <dbReference type="Pfam" id="PF00482"/>
    </source>
</evidence>